<dbReference type="EMBL" id="JAWWNJ010000089">
    <property type="protein sequence ID" value="KAK7000461.1"/>
    <property type="molecule type" value="Genomic_DNA"/>
</dbReference>
<evidence type="ECO:0000313" key="2">
    <source>
        <dbReference type="Proteomes" id="UP001362999"/>
    </source>
</evidence>
<gene>
    <name evidence="1" type="ORF">R3P38DRAFT_3058467</name>
</gene>
<accession>A0AAW0A3H3</accession>
<name>A0AAW0A3H3_9AGAR</name>
<keyword evidence="2" id="KW-1185">Reference proteome</keyword>
<dbReference type="Proteomes" id="UP001362999">
    <property type="component" value="Unassembled WGS sequence"/>
</dbReference>
<dbReference type="Gene3D" id="3.80.10.10">
    <property type="entry name" value="Ribonuclease Inhibitor"/>
    <property type="match status" value="1"/>
</dbReference>
<dbReference type="InterPro" id="IPR032675">
    <property type="entry name" value="LRR_dom_sf"/>
</dbReference>
<protein>
    <recommendedName>
        <fullName evidence="3">F-box domain-containing protein</fullName>
    </recommendedName>
</protein>
<evidence type="ECO:0008006" key="3">
    <source>
        <dbReference type="Google" id="ProtNLM"/>
    </source>
</evidence>
<dbReference type="AlphaFoldDB" id="A0AAW0A3H3"/>
<comment type="caution">
    <text evidence="1">The sequence shown here is derived from an EMBL/GenBank/DDBJ whole genome shotgun (WGS) entry which is preliminary data.</text>
</comment>
<organism evidence="1 2">
    <name type="scientific">Favolaschia claudopus</name>
    <dbReference type="NCBI Taxonomy" id="2862362"/>
    <lineage>
        <taxon>Eukaryota</taxon>
        <taxon>Fungi</taxon>
        <taxon>Dikarya</taxon>
        <taxon>Basidiomycota</taxon>
        <taxon>Agaricomycotina</taxon>
        <taxon>Agaricomycetes</taxon>
        <taxon>Agaricomycetidae</taxon>
        <taxon>Agaricales</taxon>
        <taxon>Marasmiineae</taxon>
        <taxon>Mycenaceae</taxon>
        <taxon>Favolaschia</taxon>
    </lineage>
</organism>
<reference evidence="1 2" key="1">
    <citation type="journal article" date="2024" name="J Genomics">
        <title>Draft genome sequencing and assembly of Favolaschia claudopus CIRM-BRFM 2984 isolated from oak limbs.</title>
        <authorList>
            <person name="Navarro D."/>
            <person name="Drula E."/>
            <person name="Chaduli D."/>
            <person name="Cazenave R."/>
            <person name="Ahrendt S."/>
            <person name="Wang J."/>
            <person name="Lipzen A."/>
            <person name="Daum C."/>
            <person name="Barry K."/>
            <person name="Grigoriev I.V."/>
            <person name="Favel A."/>
            <person name="Rosso M.N."/>
            <person name="Martin F."/>
        </authorList>
    </citation>
    <scope>NUCLEOTIDE SEQUENCE [LARGE SCALE GENOMIC DNA]</scope>
    <source>
        <strain evidence="1 2">CIRM-BRFM 2984</strain>
    </source>
</reference>
<evidence type="ECO:0000313" key="1">
    <source>
        <dbReference type="EMBL" id="KAK7000461.1"/>
    </source>
</evidence>
<proteinExistence type="predicted"/>
<sequence>MAQASAAFTKLRAEVEELTSAIEAQQLVLRGLMTKRSKARRQMNNLFLDPMARLPFELQSQIFILVPLNPNPGVYPPDPPKPAPNAPPMAFLGVCRLWREIALATRQLWAGILMDSLPRGPNYIELSKTWLGRARNLPLSLKLSGRLNLGQSVQDLITHYRHQLEDLTLTFPLSYLNRSDLLHQVLVLDLDDASPLSALKTLTLESTDEEVNFTSMGKWLNILRAAPGLLSCSVSKAWFRHQEEGLQPLTLASLTELRLGEPYGWMMVGDSASSCTMLRYLTLPALKSLTLSVLDITNEEFFAFLTRSSPPLESFDMAVPDGWNNVIVTRCLGLMPSLASLKLIAAPTDIELYTPFLDVLATDRELLPNLRELQLRTDCPVTIDYNKVLRMITFRFTACPKRLEKFELDWAQQERDFTPDLPDEPVRAAMRQLAKDGLHLRLGHFWAESL</sequence>
<dbReference type="SUPFAM" id="SSF52047">
    <property type="entry name" value="RNI-like"/>
    <property type="match status" value="1"/>
</dbReference>